<dbReference type="Pfam" id="PF16912">
    <property type="entry name" value="Glu_dehyd_C"/>
    <property type="match status" value="1"/>
</dbReference>
<name>A0ABZ2J3H7_9CHLR</name>
<gene>
    <name evidence="7" type="ORF">V8247_00310</name>
</gene>
<sequence length="377" mass="41352">MIGIGMIRGESGVTEFKLPKPRIKADDEVLIKVREVGLDGTDFGILAKGAPDIAPGADSMVLGHEMTGFVEEIGSAVTTVKPGDLVTVTVRRGCGICHPCLENQSDMCMTGLYTERGIHKLDGFLTEFVVDKEQYVVKVPGDCTDMAVLSEPLSIVAKGIEQIRLIQSRMPWNCAHPDHSFSSPMWGGCKIAMVIGAGPLGLMAAAQLRLAEATVIVTDIVPENHPKARLAGYLEAQYINVKGLNAAQIMNHDAIRGERLDVIIEASGASNFALELVNYMSRSSIYVMTGIPQQEQMVCVDAASILRQIVRFNQVIVGSVNSNRHHFESIMQIIPEIKRRFPELRDRVLTDRYPLSEYRRAFTEKSSEGIKTVIDLA</sequence>
<evidence type="ECO:0000313" key="7">
    <source>
        <dbReference type="EMBL" id="WWX25445.1"/>
    </source>
</evidence>
<dbReference type="Gene3D" id="3.90.180.10">
    <property type="entry name" value="Medium-chain alcohol dehydrogenases, catalytic domain"/>
    <property type="match status" value="1"/>
</dbReference>
<dbReference type="PROSITE" id="PS00059">
    <property type="entry name" value="ADH_ZINC"/>
    <property type="match status" value="1"/>
</dbReference>
<organism evidence="7 8">
    <name type="scientific">Candidatus Dehalogenimonas loeffleri</name>
    <dbReference type="NCBI Taxonomy" id="3127115"/>
    <lineage>
        <taxon>Bacteria</taxon>
        <taxon>Bacillati</taxon>
        <taxon>Chloroflexota</taxon>
        <taxon>Dehalococcoidia</taxon>
        <taxon>Dehalococcoidales</taxon>
        <taxon>Dehalococcoidaceae</taxon>
        <taxon>Dehalogenimonas</taxon>
    </lineage>
</organism>
<keyword evidence="2" id="KW-0479">Metal-binding</keyword>
<keyword evidence="4" id="KW-0560">Oxidoreductase</keyword>
<evidence type="ECO:0000256" key="3">
    <source>
        <dbReference type="ARBA" id="ARBA00022833"/>
    </source>
</evidence>
<evidence type="ECO:0000256" key="1">
    <source>
        <dbReference type="ARBA" id="ARBA00001947"/>
    </source>
</evidence>
<proteinExistence type="predicted"/>
<dbReference type="InterPro" id="IPR031640">
    <property type="entry name" value="Glu_dehyd_C"/>
</dbReference>
<evidence type="ECO:0000256" key="4">
    <source>
        <dbReference type="ARBA" id="ARBA00023002"/>
    </source>
</evidence>
<keyword evidence="8" id="KW-1185">Reference proteome</keyword>
<evidence type="ECO:0000313" key="8">
    <source>
        <dbReference type="Proteomes" id="UP001375370"/>
    </source>
</evidence>
<protein>
    <submittedName>
        <fullName evidence="7">Alcohol dehydrogenase catalytic domain-containing protein</fullName>
    </submittedName>
</protein>
<dbReference type="EMBL" id="CP146612">
    <property type="protein sequence ID" value="WWX25445.1"/>
    <property type="molecule type" value="Genomic_DNA"/>
</dbReference>
<evidence type="ECO:0000259" key="5">
    <source>
        <dbReference type="Pfam" id="PF08240"/>
    </source>
</evidence>
<feature type="domain" description="Glucose dehydrogenase C-terminal" evidence="6">
    <location>
        <begin position="145"/>
        <end position="376"/>
    </location>
</feature>
<reference evidence="7 8" key="1">
    <citation type="submission" date="2024-03" db="EMBL/GenBank/DDBJ databases">
        <title>A Dehalogenimonas Isolated from Estuarine Sediments Dihaloeliminates Chlorinated Alkanes.</title>
        <authorList>
            <person name="Yang Y."/>
            <person name="Wang H."/>
        </authorList>
    </citation>
    <scope>NUCLEOTIDE SEQUENCE [LARGE SCALE GENOMIC DNA]</scope>
    <source>
        <strain evidence="7 8">W</strain>
    </source>
</reference>
<dbReference type="Gene3D" id="3.40.50.720">
    <property type="entry name" value="NAD(P)-binding Rossmann-like Domain"/>
    <property type="match status" value="1"/>
</dbReference>
<dbReference type="InterPro" id="IPR002328">
    <property type="entry name" value="ADH_Zn_CS"/>
</dbReference>
<dbReference type="InterPro" id="IPR050129">
    <property type="entry name" value="Zn_alcohol_dh"/>
</dbReference>
<keyword evidence="3" id="KW-0862">Zinc</keyword>
<accession>A0ABZ2J3H7</accession>
<dbReference type="InterPro" id="IPR013154">
    <property type="entry name" value="ADH-like_N"/>
</dbReference>
<dbReference type="PANTHER" id="PTHR43401:SF2">
    <property type="entry name" value="L-THREONINE 3-DEHYDROGENASE"/>
    <property type="match status" value="1"/>
</dbReference>
<dbReference type="InterPro" id="IPR011032">
    <property type="entry name" value="GroES-like_sf"/>
</dbReference>
<evidence type="ECO:0000256" key="2">
    <source>
        <dbReference type="ARBA" id="ARBA00022723"/>
    </source>
</evidence>
<comment type="cofactor">
    <cofactor evidence="1">
        <name>Zn(2+)</name>
        <dbReference type="ChEBI" id="CHEBI:29105"/>
    </cofactor>
</comment>
<dbReference type="Proteomes" id="UP001375370">
    <property type="component" value="Chromosome"/>
</dbReference>
<dbReference type="Pfam" id="PF08240">
    <property type="entry name" value="ADH_N"/>
    <property type="match status" value="1"/>
</dbReference>
<evidence type="ECO:0000259" key="6">
    <source>
        <dbReference type="Pfam" id="PF16912"/>
    </source>
</evidence>
<dbReference type="RefSeq" id="WP_338737595.1">
    <property type="nucleotide sequence ID" value="NZ_CP146612.1"/>
</dbReference>
<dbReference type="SUPFAM" id="SSF50129">
    <property type="entry name" value="GroES-like"/>
    <property type="match status" value="1"/>
</dbReference>
<dbReference type="SUPFAM" id="SSF51735">
    <property type="entry name" value="NAD(P)-binding Rossmann-fold domains"/>
    <property type="match status" value="1"/>
</dbReference>
<dbReference type="PANTHER" id="PTHR43401">
    <property type="entry name" value="L-THREONINE 3-DEHYDROGENASE"/>
    <property type="match status" value="1"/>
</dbReference>
<feature type="domain" description="Alcohol dehydrogenase-like N-terminal" evidence="5">
    <location>
        <begin position="26"/>
        <end position="140"/>
    </location>
</feature>
<dbReference type="InterPro" id="IPR036291">
    <property type="entry name" value="NAD(P)-bd_dom_sf"/>
</dbReference>